<keyword evidence="5" id="KW-1185">Reference proteome</keyword>
<protein>
    <submittedName>
        <fullName evidence="4">Phage tail sheath subtilisin-like domain-containing protein</fullName>
    </submittedName>
</protein>
<gene>
    <name evidence="4" type="ORF">ACGTZG_09935</name>
</gene>
<evidence type="ECO:0000259" key="3">
    <source>
        <dbReference type="Pfam" id="PF17482"/>
    </source>
</evidence>
<feature type="domain" description="Tail sheath protein subtilisin-like" evidence="2">
    <location>
        <begin position="108"/>
        <end position="238"/>
    </location>
</feature>
<evidence type="ECO:0000313" key="4">
    <source>
        <dbReference type="EMBL" id="MFG6273508.1"/>
    </source>
</evidence>
<sequence>MPKLGMPNVDIAFREKGIEAVERSQHGIEMLLLEEDSSTIETLLKDHTEGTETVAALKNPFTLYTIDGIPSSLSDENKDYITKSFIGYQKSPRRVKVYLMAKSESTEADKFTASLKAIANENWDYLAIPTIAEAQKETVGTWIKNQRDNMKNRIKVVLPAYKGDNEGIINFTNTFITTSTKKYTGAEYTPRIAGLICGTPMTISATYAPLSEVVDCDQYDPDERDEKVNNGEFFVWYDKEKFKMSRAMNSLVTTGQDKLEAYQTIKTVDVMDMMYVDIRKTAEDSYIGKYTNDYDNKCLLMSAIKGYFLELEKGRLLQKGKSTIDLDVDAIKNWRISNGKNTEEELADMSDQEIKELDTKKKVFLKASVVILDAMEDISLDVDI</sequence>
<dbReference type="Pfam" id="PF17482">
    <property type="entry name" value="Phage_sheath_1C"/>
    <property type="match status" value="1"/>
</dbReference>
<dbReference type="Gene3D" id="3.40.50.11790">
    <property type="match status" value="1"/>
</dbReference>
<feature type="domain" description="Tail sheath protein C-terminal" evidence="3">
    <location>
        <begin position="259"/>
        <end position="383"/>
    </location>
</feature>
<name>A0ABW7DQ46_9FIRM</name>
<dbReference type="InterPro" id="IPR035089">
    <property type="entry name" value="Phage_sheath_subtilisin"/>
</dbReference>
<evidence type="ECO:0000259" key="2">
    <source>
        <dbReference type="Pfam" id="PF04984"/>
    </source>
</evidence>
<dbReference type="EMBL" id="JBIEKR010000008">
    <property type="protein sequence ID" value="MFG6273508.1"/>
    <property type="molecule type" value="Genomic_DNA"/>
</dbReference>
<organism evidence="4 5">
    <name type="scientific">Megasphaera hexanoica</name>
    <dbReference type="NCBI Taxonomy" id="1675036"/>
    <lineage>
        <taxon>Bacteria</taxon>
        <taxon>Bacillati</taxon>
        <taxon>Bacillota</taxon>
        <taxon>Negativicutes</taxon>
        <taxon>Veillonellales</taxon>
        <taxon>Veillonellaceae</taxon>
        <taxon>Megasphaera</taxon>
    </lineage>
</organism>
<evidence type="ECO:0000313" key="5">
    <source>
        <dbReference type="Proteomes" id="UP001605989"/>
    </source>
</evidence>
<comment type="similarity">
    <text evidence="1">Belongs to the myoviridae tail sheath protein family.</text>
</comment>
<comment type="caution">
    <text evidence="4">The sequence shown here is derived from an EMBL/GenBank/DDBJ whole genome shotgun (WGS) entry which is preliminary data.</text>
</comment>
<reference evidence="4 5" key="1">
    <citation type="submission" date="2024-10" db="EMBL/GenBank/DDBJ databases">
        <authorList>
            <person name="Sang B.-I."/>
            <person name="Prabhaharan D."/>
        </authorList>
    </citation>
    <scope>NUCLEOTIDE SEQUENCE [LARGE SCALE GENOMIC DNA]</scope>
    <source>
        <strain evidence="4 5">MH</strain>
    </source>
</reference>
<dbReference type="InterPro" id="IPR020287">
    <property type="entry name" value="Tail_sheath_C"/>
</dbReference>
<dbReference type="RefSeq" id="WP_257536592.1">
    <property type="nucleotide sequence ID" value="NZ_CP011940.1"/>
</dbReference>
<evidence type="ECO:0000256" key="1">
    <source>
        <dbReference type="ARBA" id="ARBA00008005"/>
    </source>
</evidence>
<dbReference type="Pfam" id="PF04984">
    <property type="entry name" value="Phage_sheath_1"/>
    <property type="match status" value="1"/>
</dbReference>
<dbReference type="Proteomes" id="UP001605989">
    <property type="component" value="Unassembled WGS sequence"/>
</dbReference>
<accession>A0ABW7DQ46</accession>
<proteinExistence type="inferred from homology"/>
<dbReference type="Gene3D" id="3.30.1370.220">
    <property type="match status" value="1"/>
</dbReference>